<sequence length="83" mass="9730">MYRNAGQNTLGEMQNLCSNSLFPDPVSPLEPRRLMRIDTEGRPVRKTRGRLPMQMNVYRHCPTDLHEDNQRESRLSRSPKDHP</sequence>
<protein>
    <submittedName>
        <fullName evidence="2">Uncharacterized protein</fullName>
    </submittedName>
</protein>
<dbReference type="EMBL" id="OZ034831">
    <property type="protein sequence ID" value="CAL1688404.1"/>
    <property type="molecule type" value="Genomic_DNA"/>
</dbReference>
<keyword evidence="3" id="KW-1185">Reference proteome</keyword>
<accession>A0AAV2P657</accession>
<evidence type="ECO:0000313" key="2">
    <source>
        <dbReference type="EMBL" id="CAL1688404.1"/>
    </source>
</evidence>
<gene>
    <name evidence="2" type="ORF">LPLAT_LOCUS13472</name>
</gene>
<dbReference type="Proteomes" id="UP001497644">
    <property type="component" value="Chromosome 8"/>
</dbReference>
<evidence type="ECO:0000256" key="1">
    <source>
        <dbReference type="SAM" id="MobiDB-lite"/>
    </source>
</evidence>
<reference evidence="2" key="1">
    <citation type="submission" date="2024-04" db="EMBL/GenBank/DDBJ databases">
        <authorList>
            <consortium name="Molecular Ecology Group"/>
        </authorList>
    </citation>
    <scope>NUCLEOTIDE SEQUENCE</scope>
</reference>
<evidence type="ECO:0000313" key="3">
    <source>
        <dbReference type="Proteomes" id="UP001497644"/>
    </source>
</evidence>
<organism evidence="2 3">
    <name type="scientific">Lasius platythorax</name>
    <dbReference type="NCBI Taxonomy" id="488582"/>
    <lineage>
        <taxon>Eukaryota</taxon>
        <taxon>Metazoa</taxon>
        <taxon>Ecdysozoa</taxon>
        <taxon>Arthropoda</taxon>
        <taxon>Hexapoda</taxon>
        <taxon>Insecta</taxon>
        <taxon>Pterygota</taxon>
        <taxon>Neoptera</taxon>
        <taxon>Endopterygota</taxon>
        <taxon>Hymenoptera</taxon>
        <taxon>Apocrita</taxon>
        <taxon>Aculeata</taxon>
        <taxon>Formicoidea</taxon>
        <taxon>Formicidae</taxon>
        <taxon>Formicinae</taxon>
        <taxon>Lasius</taxon>
        <taxon>Lasius</taxon>
    </lineage>
</organism>
<dbReference type="AlphaFoldDB" id="A0AAV2P657"/>
<name>A0AAV2P657_9HYME</name>
<feature type="compositionally biased region" description="Basic and acidic residues" evidence="1">
    <location>
        <begin position="61"/>
        <end position="83"/>
    </location>
</feature>
<proteinExistence type="predicted"/>
<feature type="region of interest" description="Disordered" evidence="1">
    <location>
        <begin position="38"/>
        <end position="83"/>
    </location>
</feature>